<evidence type="ECO:0000313" key="2">
    <source>
        <dbReference type="EMBL" id="CAD9086268.1"/>
    </source>
</evidence>
<feature type="region of interest" description="Disordered" evidence="1">
    <location>
        <begin position="35"/>
        <end position="57"/>
    </location>
</feature>
<feature type="region of interest" description="Disordered" evidence="1">
    <location>
        <begin position="288"/>
        <end position="336"/>
    </location>
</feature>
<feature type="region of interest" description="Disordered" evidence="1">
    <location>
        <begin position="1"/>
        <end position="23"/>
    </location>
</feature>
<name>A0A7S1KV48_9EUKA</name>
<organism evidence="2">
    <name type="scientific">Percolomonas cosmopolitus</name>
    <dbReference type="NCBI Taxonomy" id="63605"/>
    <lineage>
        <taxon>Eukaryota</taxon>
        <taxon>Discoba</taxon>
        <taxon>Heterolobosea</taxon>
        <taxon>Tetramitia</taxon>
        <taxon>Eutetramitia</taxon>
        <taxon>Percolomonadidae</taxon>
        <taxon>Percolomonas</taxon>
    </lineage>
</organism>
<gene>
    <name evidence="2" type="ORF">PCOS0759_LOCUS9522</name>
</gene>
<feature type="region of interest" description="Disordered" evidence="1">
    <location>
        <begin position="729"/>
        <end position="764"/>
    </location>
</feature>
<feature type="compositionally biased region" description="Polar residues" evidence="1">
    <location>
        <begin position="296"/>
        <end position="313"/>
    </location>
</feature>
<evidence type="ECO:0000256" key="1">
    <source>
        <dbReference type="SAM" id="MobiDB-lite"/>
    </source>
</evidence>
<feature type="compositionally biased region" description="Basic residues" evidence="1">
    <location>
        <begin position="735"/>
        <end position="747"/>
    </location>
</feature>
<feature type="compositionally biased region" description="Polar residues" evidence="1">
    <location>
        <begin position="71"/>
        <end position="93"/>
    </location>
</feature>
<protein>
    <submittedName>
        <fullName evidence="2">Uncharacterized protein</fullName>
    </submittedName>
</protein>
<feature type="compositionally biased region" description="Basic residues" evidence="1">
    <location>
        <begin position="14"/>
        <end position="23"/>
    </location>
</feature>
<feature type="region of interest" description="Disordered" evidence="1">
    <location>
        <begin position="70"/>
        <end position="141"/>
    </location>
</feature>
<feature type="compositionally biased region" description="Low complexity" evidence="1">
    <location>
        <begin position="35"/>
        <end position="55"/>
    </location>
</feature>
<proteinExistence type="predicted"/>
<accession>A0A7S1KV48</accession>
<dbReference type="EMBL" id="HBGD01011512">
    <property type="protein sequence ID" value="CAD9086268.1"/>
    <property type="molecule type" value="Transcribed_RNA"/>
</dbReference>
<feature type="compositionally biased region" description="Low complexity" evidence="1">
    <location>
        <begin position="1"/>
        <end position="10"/>
    </location>
</feature>
<feature type="compositionally biased region" description="Polar residues" evidence="1">
    <location>
        <begin position="114"/>
        <end position="137"/>
    </location>
</feature>
<sequence length="1454" mass="165922">MKRSSPSSSSHAHIPAKLKYKRRKIEEFQQQQLLEQQQQQGNGATAAQQIQQQMHEGQHALLRQERVQEMSGYTSTQHTLPNVRQSSNEQQHASDAAPIPSSSTNGTLSNGSSIYTNRPPQILTKTGTASPKTSAPSLSIPKPQSVIRQSLQLSSLSNNESFLGNYNGYAYFCLDPTGSHISLPTNVIIDALVVSIEQQAIPQHQNPTSSSSQFNSPPSLFFILSRYQNYYYFLISNHDIILSTYRFNLEKQEMQQINIITQMMQDEQDQMDILKFLHLISSHGTVHLDKDPFPSPAQSMHEQHQFSTPTPRCSVSEEKPAPIPEESSTPSSASSTMTLNRRRCFLSQLCHENNPPQIDRLTVSQLAVLQSDIQQLFGTTPQVSSIIQQFIVNGYSHFNQERVYATQFKENMPTQQRKQISVPQSTPLFLNSNIFSSLENFSLSQKHALMLQYAQQSIHNTQKPIFSLRCLNQAYSDIVDRYRAALNESDSSAGDIAWQQIQNVLTCQIHYCQQLRSSGDLFNSLLTLYYLTLFFAYGHQWLSERDLKREKQLSQSVREFVAGYTFSIIPNVSPGFRTWWTLAMEELGAVPNSLIETRTASAAISHGWDNSTLQRVMNGKRSAFAKWKSMEPVSCGLMRIDMLIHQKEFKKAYYIASAIGETPKWLHLMTNKQRSHSATLILLQCEKNAKTLIDLSQMLHSQNFAQSLFVACRALQRAWKEHHECVTVPDTTERSKKKSKKCSTKSAKKTDTGSTQGNVKLPTQPNTHLEAATNFLSQVSKWFFEHFLKPLPLDSHSVLSSPFCSNVAHYLYPDRFDISDKELRPKLSDMYDRFRSQQEMFRPLLIGFMLKYVPSIELIQIGLECCACGKKIDALDILLWVYHTDGSLFSEKITDRLLNLASEFNKLPILLQPTPTAIQSNLYPPHENRQTSHVPTEAPIPFKWTKILYRTDIHLAHALGILSLLHISAKQHEDLDLPWFCQSVCLSLSRQHVLDLLYKIETLHIQLHPQVITNTANYIEETMEIQKSVHFLANILRNHIKLLHSHYPDLSRSMREDAFFSVLIFHLIKGAGKISFEVFFHILTEFLPTMLTIFDPSLGVCSFDGAVLRIMEDYKRQGQQAYVLAAAHIWIMRQNQELELIERAKLFEPSPTKVAICRIIFELRNTFNIAKIGDFDIEGMNMTISRAALIIYARECPSPESVKPVIELREKQIFFEKDFQDFFVYITQRPFVSEGIRRGIAEVLLAQSKLKEVVEYEAKLCISQVKEGRIESQLDTGFEVYSGSLLCYLIEETLEQSNKNRLPVQDVGAQLWKRLVFIISTIPWIPVTIAHSAATNNIAFDSFNRVLDSLEHNETYSRVNGSTSLEEFSSQVKLLKRLLKALQKIRGMPQRRLDGKIEPALADQINELRTLYEEASTKCTGEPPIVNQFQTHFNDWKMFHTISDSQLAQALKAE</sequence>
<feature type="compositionally biased region" description="Low complexity" evidence="1">
    <location>
        <begin position="101"/>
        <end position="113"/>
    </location>
</feature>
<reference evidence="2" key="1">
    <citation type="submission" date="2021-01" db="EMBL/GenBank/DDBJ databases">
        <authorList>
            <person name="Corre E."/>
            <person name="Pelletier E."/>
            <person name="Niang G."/>
            <person name="Scheremetjew M."/>
            <person name="Finn R."/>
            <person name="Kale V."/>
            <person name="Holt S."/>
            <person name="Cochrane G."/>
            <person name="Meng A."/>
            <person name="Brown T."/>
            <person name="Cohen L."/>
        </authorList>
    </citation>
    <scope>NUCLEOTIDE SEQUENCE</scope>
    <source>
        <strain evidence="2">WS</strain>
    </source>
</reference>
<feature type="compositionally biased region" description="Low complexity" evidence="1">
    <location>
        <begin position="324"/>
        <end position="336"/>
    </location>
</feature>
<feature type="compositionally biased region" description="Polar residues" evidence="1">
    <location>
        <begin position="752"/>
        <end position="764"/>
    </location>
</feature>